<evidence type="ECO:0000256" key="2">
    <source>
        <dbReference type="ARBA" id="ARBA00005811"/>
    </source>
</evidence>
<evidence type="ECO:0000256" key="5">
    <source>
        <dbReference type="ARBA" id="ARBA00022989"/>
    </source>
</evidence>
<evidence type="ECO:0000256" key="4">
    <source>
        <dbReference type="ARBA" id="ARBA00022692"/>
    </source>
</evidence>
<keyword evidence="6" id="KW-0472">Membrane</keyword>
<name>A0ABV7R9B1_9RHOB</name>
<keyword evidence="3" id="KW-1003">Cell membrane</keyword>
<evidence type="ECO:0000256" key="6">
    <source>
        <dbReference type="ARBA" id="ARBA00023136"/>
    </source>
</evidence>
<evidence type="ECO:0000313" key="8">
    <source>
        <dbReference type="EMBL" id="MFC3529851.1"/>
    </source>
</evidence>
<keyword evidence="7" id="KW-0653">Protein transport</keyword>
<evidence type="ECO:0000313" key="9">
    <source>
        <dbReference type="Proteomes" id="UP001595721"/>
    </source>
</evidence>
<dbReference type="InterPro" id="IPR003400">
    <property type="entry name" value="ExbD"/>
</dbReference>
<dbReference type="RefSeq" id="WP_377745952.1">
    <property type="nucleotide sequence ID" value="NZ_JBHRXJ010000015.1"/>
</dbReference>
<accession>A0ABV7R9B1</accession>
<dbReference type="PANTHER" id="PTHR30558:SF3">
    <property type="entry name" value="BIOPOLYMER TRANSPORT PROTEIN EXBD-RELATED"/>
    <property type="match status" value="1"/>
</dbReference>
<reference evidence="9" key="1">
    <citation type="journal article" date="2019" name="Int. J. Syst. Evol. Microbiol.">
        <title>The Global Catalogue of Microorganisms (GCM) 10K type strain sequencing project: providing services to taxonomists for standard genome sequencing and annotation.</title>
        <authorList>
            <consortium name="The Broad Institute Genomics Platform"/>
            <consortium name="The Broad Institute Genome Sequencing Center for Infectious Disease"/>
            <person name="Wu L."/>
            <person name="Ma J."/>
        </authorList>
    </citation>
    <scope>NUCLEOTIDE SEQUENCE [LARGE SCALE GENOMIC DNA]</scope>
    <source>
        <strain evidence="9">KCTC 42899</strain>
    </source>
</reference>
<protein>
    <submittedName>
        <fullName evidence="8">ExbD/TolR family protein</fullName>
    </submittedName>
</protein>
<dbReference type="Proteomes" id="UP001595721">
    <property type="component" value="Unassembled WGS sequence"/>
</dbReference>
<sequence length="181" mass="18668">MELAQPLMRPPGLGLPRRERRAVRLSMTALADVLFQLLIFFMLSANLSSYAMLPLRSGALQGEGGTDTPGAGTAVTGSETTAVWTLNIDGITASGQRFGIDRLPALAKALVAQKTQHVLIVLRPDVPLQDVVTVLEVLSAHGIGSVQIAEVATTPAASTAPAGRVLVAPGPAPAETGGASR</sequence>
<organism evidence="8 9">
    <name type="scientific">Paracoccus mangrovi</name>
    <dbReference type="NCBI Taxonomy" id="1715645"/>
    <lineage>
        <taxon>Bacteria</taxon>
        <taxon>Pseudomonadati</taxon>
        <taxon>Pseudomonadota</taxon>
        <taxon>Alphaproteobacteria</taxon>
        <taxon>Rhodobacterales</taxon>
        <taxon>Paracoccaceae</taxon>
        <taxon>Paracoccus</taxon>
    </lineage>
</organism>
<evidence type="ECO:0000256" key="1">
    <source>
        <dbReference type="ARBA" id="ARBA00004162"/>
    </source>
</evidence>
<gene>
    <name evidence="8" type="ORF">ACFOMH_16880</name>
</gene>
<dbReference type="PANTHER" id="PTHR30558">
    <property type="entry name" value="EXBD MEMBRANE COMPONENT OF PMF-DRIVEN MACROMOLECULE IMPORT SYSTEM"/>
    <property type="match status" value="1"/>
</dbReference>
<keyword evidence="5" id="KW-1133">Transmembrane helix</keyword>
<comment type="subcellular location">
    <subcellularLocation>
        <location evidence="1">Cell membrane</location>
        <topology evidence="1">Single-pass membrane protein</topology>
    </subcellularLocation>
    <subcellularLocation>
        <location evidence="7">Cell membrane</location>
        <topology evidence="7">Single-pass type II membrane protein</topology>
    </subcellularLocation>
</comment>
<evidence type="ECO:0000256" key="7">
    <source>
        <dbReference type="RuleBase" id="RU003879"/>
    </source>
</evidence>
<dbReference type="Pfam" id="PF02472">
    <property type="entry name" value="ExbD"/>
    <property type="match status" value="1"/>
</dbReference>
<keyword evidence="4 7" id="KW-0812">Transmembrane</keyword>
<dbReference type="EMBL" id="JBHRXJ010000015">
    <property type="protein sequence ID" value="MFC3529851.1"/>
    <property type="molecule type" value="Genomic_DNA"/>
</dbReference>
<comment type="similarity">
    <text evidence="2 7">Belongs to the ExbD/TolR family.</text>
</comment>
<keyword evidence="9" id="KW-1185">Reference proteome</keyword>
<keyword evidence="7" id="KW-0813">Transport</keyword>
<evidence type="ECO:0000256" key="3">
    <source>
        <dbReference type="ARBA" id="ARBA00022475"/>
    </source>
</evidence>
<comment type="caution">
    <text evidence="8">The sequence shown here is derived from an EMBL/GenBank/DDBJ whole genome shotgun (WGS) entry which is preliminary data.</text>
</comment>
<proteinExistence type="inferred from homology"/>